<proteinExistence type="predicted"/>
<sequence>MGKQGPHSVAEPGSPKPQVSEGSSFVTRREIKRQRQPISCHGRLTEATNRQLHQTELRGGAEETAKLTDTDLQTHRRFCVQ</sequence>
<comment type="caution">
    <text evidence="2">The sequence shown here is derived from an EMBL/GenBank/DDBJ whole genome shotgun (WGS) entry which is preliminary data.</text>
</comment>
<feature type="region of interest" description="Disordered" evidence="1">
    <location>
        <begin position="1"/>
        <end position="81"/>
    </location>
</feature>
<evidence type="ECO:0000313" key="2">
    <source>
        <dbReference type="EMBL" id="KAG9339114.1"/>
    </source>
</evidence>
<name>A0A8T2NGK7_9TELE</name>
<protein>
    <submittedName>
        <fullName evidence="2">Uncharacterized protein</fullName>
    </submittedName>
</protein>
<evidence type="ECO:0000256" key="1">
    <source>
        <dbReference type="SAM" id="MobiDB-lite"/>
    </source>
</evidence>
<feature type="compositionally biased region" description="Basic and acidic residues" evidence="1">
    <location>
        <begin position="53"/>
        <end position="74"/>
    </location>
</feature>
<dbReference type="AlphaFoldDB" id="A0A8T2NGK7"/>
<gene>
    <name evidence="2" type="ORF">JZ751_024145</name>
</gene>
<dbReference type="Proteomes" id="UP000824540">
    <property type="component" value="Unassembled WGS sequence"/>
</dbReference>
<accession>A0A8T2NGK7</accession>
<reference evidence="2" key="1">
    <citation type="thesis" date="2021" institute="BYU ScholarsArchive" country="Provo, UT, USA">
        <title>Applications of and Algorithms for Genome Assembly and Genomic Analyses with an Emphasis on Marine Teleosts.</title>
        <authorList>
            <person name="Pickett B.D."/>
        </authorList>
    </citation>
    <scope>NUCLEOTIDE SEQUENCE</scope>
    <source>
        <strain evidence="2">HI-2016</strain>
    </source>
</reference>
<keyword evidence="3" id="KW-1185">Reference proteome</keyword>
<dbReference type="EMBL" id="JAFBMS010000058">
    <property type="protein sequence ID" value="KAG9339114.1"/>
    <property type="molecule type" value="Genomic_DNA"/>
</dbReference>
<organism evidence="2 3">
    <name type="scientific">Albula glossodonta</name>
    <name type="common">roundjaw bonefish</name>
    <dbReference type="NCBI Taxonomy" id="121402"/>
    <lineage>
        <taxon>Eukaryota</taxon>
        <taxon>Metazoa</taxon>
        <taxon>Chordata</taxon>
        <taxon>Craniata</taxon>
        <taxon>Vertebrata</taxon>
        <taxon>Euteleostomi</taxon>
        <taxon>Actinopterygii</taxon>
        <taxon>Neopterygii</taxon>
        <taxon>Teleostei</taxon>
        <taxon>Albuliformes</taxon>
        <taxon>Albulidae</taxon>
        <taxon>Albula</taxon>
    </lineage>
</organism>
<evidence type="ECO:0000313" key="3">
    <source>
        <dbReference type="Proteomes" id="UP000824540"/>
    </source>
</evidence>